<proteinExistence type="inferred from homology"/>
<comment type="caution">
    <text evidence="2">The sequence shown here is derived from an EMBL/GenBank/DDBJ whole genome shotgun (WGS) entry which is preliminary data.</text>
</comment>
<dbReference type="InterPro" id="IPR036412">
    <property type="entry name" value="HAD-like_sf"/>
</dbReference>
<keyword evidence="2" id="KW-0378">Hydrolase</keyword>
<evidence type="ECO:0000313" key="2">
    <source>
        <dbReference type="EMBL" id="MFC5464061.1"/>
    </source>
</evidence>
<dbReference type="Pfam" id="PF13242">
    <property type="entry name" value="Hydrolase_like"/>
    <property type="match status" value="1"/>
</dbReference>
<keyword evidence="1" id="KW-0460">Magnesium</keyword>
<dbReference type="Gene3D" id="3.40.50.1000">
    <property type="entry name" value="HAD superfamily/HAD-like"/>
    <property type="match status" value="2"/>
</dbReference>
<dbReference type="EMBL" id="JBHSMC010000003">
    <property type="protein sequence ID" value="MFC5464061.1"/>
    <property type="molecule type" value="Genomic_DNA"/>
</dbReference>
<dbReference type="GO" id="GO:0016787">
    <property type="term" value="F:hydrolase activity"/>
    <property type="evidence" value="ECO:0007669"/>
    <property type="project" value="UniProtKB-KW"/>
</dbReference>
<dbReference type="SUPFAM" id="SSF56784">
    <property type="entry name" value="HAD-like"/>
    <property type="match status" value="1"/>
</dbReference>
<comment type="similarity">
    <text evidence="1">Belongs to the HAD-like hydrolase superfamily. NagD family.</text>
</comment>
<dbReference type="RefSeq" id="WP_382348330.1">
    <property type="nucleotide sequence ID" value="NZ_JBHSMC010000003.1"/>
</dbReference>
<dbReference type="PANTHER" id="PTHR19288">
    <property type="entry name" value="4-NITROPHENYLPHOSPHATASE-RELATED"/>
    <property type="match status" value="1"/>
</dbReference>
<organism evidence="2 3">
    <name type="scientific">Lederbergia graminis</name>
    <dbReference type="NCBI Taxonomy" id="735518"/>
    <lineage>
        <taxon>Bacteria</taxon>
        <taxon>Bacillati</taxon>
        <taxon>Bacillota</taxon>
        <taxon>Bacilli</taxon>
        <taxon>Bacillales</taxon>
        <taxon>Bacillaceae</taxon>
        <taxon>Lederbergia</taxon>
    </lineage>
</organism>
<reference evidence="3" key="1">
    <citation type="journal article" date="2019" name="Int. J. Syst. Evol. Microbiol.">
        <title>The Global Catalogue of Microorganisms (GCM) 10K type strain sequencing project: providing services to taxonomists for standard genome sequencing and annotation.</title>
        <authorList>
            <consortium name="The Broad Institute Genomics Platform"/>
            <consortium name="The Broad Institute Genome Sequencing Center for Infectious Disease"/>
            <person name="Wu L."/>
            <person name="Ma J."/>
        </authorList>
    </citation>
    <scope>NUCLEOTIDE SEQUENCE [LARGE SCALE GENOMIC DNA]</scope>
    <source>
        <strain evidence="3">CGMCC 1.12237</strain>
    </source>
</reference>
<comment type="function">
    <text evidence="1">Catalyzes the dephosphorylation of 2-6 carbon acid sugars in vitro.</text>
</comment>
<name>A0ABW0LH03_9BACI</name>
<keyword evidence="3" id="KW-1185">Reference proteome</keyword>
<evidence type="ECO:0000313" key="3">
    <source>
        <dbReference type="Proteomes" id="UP001596147"/>
    </source>
</evidence>
<keyword evidence="1" id="KW-0479">Metal-binding</keyword>
<dbReference type="EC" id="3.1.3.-" evidence="1"/>
<dbReference type="PIRSF" id="PIRSF000915">
    <property type="entry name" value="PGP-type_phosphatase"/>
    <property type="match status" value="1"/>
</dbReference>
<evidence type="ECO:0000256" key="1">
    <source>
        <dbReference type="PIRNR" id="PIRNR000915"/>
    </source>
</evidence>
<dbReference type="PANTHER" id="PTHR19288:SF46">
    <property type="entry name" value="HALOACID DEHALOGENASE-LIKE HYDROLASE DOMAIN-CONTAINING PROTEIN 2"/>
    <property type="match status" value="1"/>
</dbReference>
<dbReference type="InterPro" id="IPR006357">
    <property type="entry name" value="HAD-SF_hydro_IIA"/>
</dbReference>
<dbReference type="Pfam" id="PF13344">
    <property type="entry name" value="Hydrolase_6"/>
    <property type="match status" value="1"/>
</dbReference>
<sequence>MRNNTNLSCKDVLSTVDAFFFDLDGCIYHTDQLASGANELLELLRQSGKKVGFITNNSRETGVEIAKKLKNMGLSVTPCQIVTATEMTGAYLKEKYGSLNVTVVGSEALGQSLERWGHHVLALEEAEKVDAVVVGRDTEFTFDKLHLVAELEGKGARVVSTNPDMYHPGKGGVRVPETGALIAAIEAIIQKSVEYVGKPDPYLFQFGMNLFEAAPSKSVMVGDNLETDIKGGIQAGMHTIWIRGAGMGQSLDDLEERTQKPDVTINQLDELLVNFQEFVMMTK</sequence>
<dbReference type="InterPro" id="IPR023214">
    <property type="entry name" value="HAD_sf"/>
</dbReference>
<accession>A0ABW0LH03</accession>
<gene>
    <name evidence="2" type="ORF">ACFPM4_04735</name>
</gene>
<dbReference type="Proteomes" id="UP001596147">
    <property type="component" value="Unassembled WGS sequence"/>
</dbReference>
<dbReference type="NCBIfam" id="TIGR01460">
    <property type="entry name" value="HAD-SF-IIA"/>
    <property type="match status" value="1"/>
</dbReference>
<comment type="cofactor">
    <cofactor evidence="1">
        <name>Mg(2+)</name>
        <dbReference type="ChEBI" id="CHEBI:18420"/>
    </cofactor>
</comment>
<protein>
    <recommendedName>
        <fullName evidence="1">Acid sugar phosphatase</fullName>
        <ecNumber evidence="1">3.1.3.-</ecNumber>
    </recommendedName>
</protein>